<dbReference type="STRING" id="585531.HMPREF0063_12395"/>
<feature type="compositionally biased region" description="Basic and acidic residues" evidence="1">
    <location>
        <begin position="48"/>
        <end position="60"/>
    </location>
</feature>
<comment type="caution">
    <text evidence="3">The sequence shown here is derived from an EMBL/GenBank/DDBJ whole genome shotgun (WGS) entry which is preliminary data.</text>
</comment>
<evidence type="ECO:0000313" key="3">
    <source>
        <dbReference type="EMBL" id="EFQ83186.1"/>
    </source>
</evidence>
<dbReference type="AlphaFoldDB" id="E2SD83"/>
<dbReference type="Proteomes" id="UP000003111">
    <property type="component" value="Unassembled WGS sequence"/>
</dbReference>
<gene>
    <name evidence="3" type="primary">infB</name>
    <name evidence="3" type="ORF">HMPREF0063_12395</name>
</gene>
<sequence length="123" mass="12563">MAVRVHELARELGVESKTILSTLKDMGEYVKSASSTVEAPVVRRLKEEHGDALRAQGEKKAAKKAPAKSAAAKPEPAAPAAEAQAVDAPAPETTAAPETGATAPKPGPRVDKPAAEPEPAAPA</sequence>
<feature type="domain" description="Translation initiation factor IF-2 N-terminal" evidence="2">
    <location>
        <begin position="3"/>
        <end position="50"/>
    </location>
</feature>
<feature type="non-terminal residue" evidence="3">
    <location>
        <position position="123"/>
    </location>
</feature>
<keyword evidence="4" id="KW-1185">Reference proteome</keyword>
<protein>
    <submittedName>
        <fullName evidence="3">Translation initiation factor IF-2</fullName>
    </submittedName>
</protein>
<feature type="region of interest" description="Disordered" evidence="1">
    <location>
        <begin position="48"/>
        <end position="123"/>
    </location>
</feature>
<name>E2SD83_9ACTN</name>
<feature type="compositionally biased region" description="Low complexity" evidence="1">
    <location>
        <begin position="67"/>
        <end position="104"/>
    </location>
</feature>
<dbReference type="EMBL" id="ACLF03000006">
    <property type="protein sequence ID" value="EFQ83186.1"/>
    <property type="molecule type" value="Genomic_DNA"/>
</dbReference>
<dbReference type="HOGENOM" id="CLU_107394_1_0_11"/>
<dbReference type="GO" id="GO:0003743">
    <property type="term" value="F:translation initiation factor activity"/>
    <property type="evidence" value="ECO:0007669"/>
    <property type="project" value="UniProtKB-KW"/>
</dbReference>
<dbReference type="Gene3D" id="1.10.10.2480">
    <property type="match status" value="1"/>
</dbReference>
<organism evidence="3 4">
    <name type="scientific">Aeromicrobium marinum DSM 15272</name>
    <dbReference type="NCBI Taxonomy" id="585531"/>
    <lineage>
        <taxon>Bacteria</taxon>
        <taxon>Bacillati</taxon>
        <taxon>Actinomycetota</taxon>
        <taxon>Actinomycetes</taxon>
        <taxon>Propionibacteriales</taxon>
        <taxon>Nocardioidaceae</taxon>
        <taxon>Aeromicrobium</taxon>
    </lineage>
</organism>
<reference evidence="3" key="1">
    <citation type="submission" date="2010-08" db="EMBL/GenBank/DDBJ databases">
        <authorList>
            <person name="Muzny D."/>
            <person name="Qin X."/>
            <person name="Buhay C."/>
            <person name="Dugan-Rocha S."/>
            <person name="Ding Y."/>
            <person name="Chen G."/>
            <person name="Hawes A."/>
            <person name="Holder M."/>
            <person name="Jhangiani S."/>
            <person name="Johnson A."/>
            <person name="Khan Z."/>
            <person name="Li Z."/>
            <person name="Liu W."/>
            <person name="Liu X."/>
            <person name="Perez L."/>
            <person name="Shen H."/>
            <person name="Wang Q."/>
            <person name="Watt J."/>
            <person name="Xi L."/>
            <person name="Xin Y."/>
            <person name="Zhou J."/>
            <person name="Deng J."/>
            <person name="Jiang H."/>
            <person name="Liu Y."/>
            <person name="Qu J."/>
            <person name="Song X.-Z."/>
            <person name="Zhang L."/>
            <person name="Villasana D."/>
            <person name="Johnson A."/>
            <person name="Liu J."/>
            <person name="Liyanage D."/>
            <person name="Lorensuhewa L."/>
            <person name="Robinson T."/>
            <person name="Song A."/>
            <person name="Song B.-B."/>
            <person name="Dinh H."/>
            <person name="Thornton R."/>
            <person name="Coyle M."/>
            <person name="Francisco L."/>
            <person name="Jackson L."/>
            <person name="Javaid M."/>
            <person name="Korchina V."/>
            <person name="Kovar C."/>
            <person name="Mata R."/>
            <person name="Mathew T."/>
            <person name="Ngo R."/>
            <person name="Nguyen L."/>
            <person name="Nguyen N."/>
            <person name="Okwuonu G."/>
            <person name="Ongeri F."/>
            <person name="Pham C."/>
            <person name="Simmons D."/>
            <person name="Wilczek-Boney K."/>
            <person name="Hale W."/>
            <person name="Jakkamsetti A."/>
            <person name="Pham P."/>
            <person name="Ruth R."/>
            <person name="San Lucas F."/>
            <person name="Warren J."/>
            <person name="Zhang J."/>
            <person name="Zhao Z."/>
            <person name="Zhou C."/>
            <person name="Zhu D."/>
            <person name="Lee S."/>
            <person name="Bess C."/>
            <person name="Blankenburg K."/>
            <person name="Forbes L."/>
            <person name="Fu Q."/>
            <person name="Gubbala S."/>
            <person name="Hirani K."/>
            <person name="Jayaseelan J.C."/>
            <person name="Lara F."/>
            <person name="Munidasa M."/>
            <person name="Palculict T."/>
            <person name="Patil S."/>
            <person name="Pu L.-L."/>
            <person name="Saada N."/>
            <person name="Tang L."/>
            <person name="Weissenberger G."/>
            <person name="Zhu Y."/>
            <person name="Hemphill L."/>
            <person name="Shang Y."/>
            <person name="Youmans B."/>
            <person name="Ayvaz T."/>
            <person name="Ross M."/>
            <person name="Santibanez J."/>
            <person name="Aqrawi P."/>
            <person name="Gross S."/>
            <person name="Joshi V."/>
            <person name="Fowler G."/>
            <person name="Nazareth L."/>
            <person name="Reid J."/>
            <person name="Worley K."/>
            <person name="Petrosino J."/>
            <person name="Highlander S."/>
            <person name="Gibbs R."/>
        </authorList>
    </citation>
    <scope>NUCLEOTIDE SEQUENCE [LARGE SCALE GENOMIC DNA]</scope>
    <source>
        <strain evidence="3">DSM 15272</strain>
    </source>
</reference>
<dbReference type="Pfam" id="PF04760">
    <property type="entry name" value="IF2_N"/>
    <property type="match status" value="1"/>
</dbReference>
<dbReference type="RefSeq" id="WP_007077487.1">
    <property type="nucleotide sequence ID" value="NZ_CM001024.1"/>
</dbReference>
<proteinExistence type="predicted"/>
<accession>E2SD83</accession>
<evidence type="ECO:0000313" key="4">
    <source>
        <dbReference type="Proteomes" id="UP000003111"/>
    </source>
</evidence>
<dbReference type="InterPro" id="IPR006847">
    <property type="entry name" value="IF2_N"/>
</dbReference>
<keyword evidence="3" id="KW-0396">Initiation factor</keyword>
<keyword evidence="3" id="KW-0648">Protein biosynthesis</keyword>
<evidence type="ECO:0000256" key="1">
    <source>
        <dbReference type="SAM" id="MobiDB-lite"/>
    </source>
</evidence>
<evidence type="ECO:0000259" key="2">
    <source>
        <dbReference type="Pfam" id="PF04760"/>
    </source>
</evidence>
<dbReference type="eggNOG" id="COG0532">
    <property type="taxonomic scope" value="Bacteria"/>
</dbReference>